<keyword evidence="3 6" id="KW-0812">Transmembrane</keyword>
<accession>A0AAP2DLP4</accession>
<feature type="domain" description="MacB-like periplasmic core" evidence="8">
    <location>
        <begin position="420"/>
        <end position="619"/>
    </location>
</feature>
<evidence type="ECO:0000256" key="3">
    <source>
        <dbReference type="ARBA" id="ARBA00022692"/>
    </source>
</evidence>
<dbReference type="Pfam" id="PF12704">
    <property type="entry name" value="MacB_PCD"/>
    <property type="match status" value="2"/>
</dbReference>
<dbReference type="PANTHER" id="PTHR30572:SF18">
    <property type="entry name" value="ABC-TYPE MACROLIDE FAMILY EXPORT SYSTEM PERMEASE COMPONENT 2"/>
    <property type="match status" value="1"/>
</dbReference>
<comment type="subcellular location">
    <subcellularLocation>
        <location evidence="1">Cell membrane</location>
        <topology evidence="1">Multi-pass membrane protein</topology>
    </subcellularLocation>
</comment>
<keyword evidence="2" id="KW-1003">Cell membrane</keyword>
<evidence type="ECO:0000256" key="2">
    <source>
        <dbReference type="ARBA" id="ARBA00022475"/>
    </source>
</evidence>
<dbReference type="EMBL" id="JAHESF010000016">
    <property type="protein sequence ID" value="MBT1698671.1"/>
    <property type="molecule type" value="Genomic_DNA"/>
</dbReference>
<protein>
    <submittedName>
        <fullName evidence="9">ABC transporter permease</fullName>
    </submittedName>
</protein>
<feature type="transmembrane region" description="Helical" evidence="6">
    <location>
        <begin position="267"/>
        <end position="289"/>
    </location>
</feature>
<dbReference type="GO" id="GO:0022857">
    <property type="term" value="F:transmembrane transporter activity"/>
    <property type="evidence" value="ECO:0007669"/>
    <property type="project" value="TreeGrafter"/>
</dbReference>
<evidence type="ECO:0000256" key="1">
    <source>
        <dbReference type="ARBA" id="ARBA00004651"/>
    </source>
</evidence>
<dbReference type="InterPro" id="IPR050250">
    <property type="entry name" value="Macrolide_Exporter_MacB"/>
</dbReference>
<proteinExistence type="predicted"/>
<feature type="transmembrane region" description="Helical" evidence="6">
    <location>
        <begin position="324"/>
        <end position="343"/>
    </location>
</feature>
<feature type="transmembrane region" description="Helical" evidence="6">
    <location>
        <begin position="21"/>
        <end position="43"/>
    </location>
</feature>
<evidence type="ECO:0000259" key="8">
    <source>
        <dbReference type="Pfam" id="PF12704"/>
    </source>
</evidence>
<dbReference type="GO" id="GO:0005886">
    <property type="term" value="C:plasma membrane"/>
    <property type="evidence" value="ECO:0007669"/>
    <property type="project" value="UniProtKB-SubCell"/>
</dbReference>
<feature type="domain" description="ABC3 transporter permease C-terminal" evidence="7">
    <location>
        <begin position="660"/>
        <end position="771"/>
    </location>
</feature>
<dbReference type="PANTHER" id="PTHR30572">
    <property type="entry name" value="MEMBRANE COMPONENT OF TRANSPORTER-RELATED"/>
    <property type="match status" value="1"/>
</dbReference>
<feature type="domain" description="ABC3 transporter permease C-terminal" evidence="7">
    <location>
        <begin position="275"/>
        <end position="390"/>
    </location>
</feature>
<reference evidence="9 10" key="1">
    <citation type="submission" date="2021-05" db="EMBL/GenBank/DDBJ databases">
        <title>A Polyphasic approach of four new species of the genus Ohtaekwangia: Ohtaekwangia histidinii sp. nov., Ohtaekwangia cretensis sp. nov., Ohtaekwangia indiensis sp. nov., Ohtaekwangia reichenbachii sp. nov. from diverse environment.</title>
        <authorList>
            <person name="Octaviana S."/>
        </authorList>
    </citation>
    <scope>NUCLEOTIDE SEQUENCE [LARGE SCALE GENOMIC DNA]</scope>
    <source>
        <strain evidence="9 10">PWU4</strain>
    </source>
</reference>
<feature type="transmembrane region" description="Helical" evidence="6">
    <location>
        <begin position="742"/>
        <end position="769"/>
    </location>
</feature>
<feature type="transmembrane region" description="Helical" evidence="6">
    <location>
        <begin position="407"/>
        <end position="430"/>
    </location>
</feature>
<dbReference type="InterPro" id="IPR003838">
    <property type="entry name" value="ABC3_permease_C"/>
</dbReference>
<sequence length="779" mass="86475">MFVSILALTIRKFFKNLSYSFVILSGLVVGITTVILVFLWATYELDFDRYHPDNERVFAVLMNEAVDGDIETSEETPVPLADYLATSIPEVESFTRIDNTRRLLGYGTKALQKRGVYADTGYFKVFQPVMIAGDAMHPMPDNHSIVISKTLAQLLFGDNDALGKIIMLDRTNELKVTGVFSGFPENSSLRSYEFVLPFHAKPREEDEWQNYYVKLNAASAREAVERKIDARFKEFFGNQNATSLLFCLTDWRLHWSFENGKVSGGRIVYVVIFGITALFILMMSAINYVNIMTASAAKRAREIGVRKMTGATQRTLIGQFMTESLFTTLMATLVSLGIAYLLLPVFNLITGAKLSMSLTDPKLLLGLSGIALFTGLVAGSYPAFLLSSLKPALVLKQHTMPALTGATFRRSLVIFQFTLSVILIFSAVVMRQQTTYLLKKDLGFDKNNVINIWLSPDFNLPLQNFKAEILDHSSVLSAGLGGASPMEINGYAEVRWAGKRGEEPTMLNGVSCDHDMLSALRFEFVQGRNFSRQFASDSAGFIINQKAADLLGFSDPVGQTITYTMFGEQQGTIIGVVKDFHNEDIHAPMGPVIFTLKTEEELYNLFILYADGQQDQALAHVKAVFDKFQPGIPLPYSFLDSDFEHQFYQEKLLGNLSVWFTVIALVIAGLGLLGLTMFNTQRRTKEIGVRKVLGASVSQILIMLCSGAVRPVLISFVVAFPIGSYLMEEFLAGYAFRISVSAITFILVAAAMIGFVLLTVLYLSFLAAVKNPVESLKTE</sequence>
<dbReference type="Proteomes" id="UP001319200">
    <property type="component" value="Unassembled WGS sequence"/>
</dbReference>
<feature type="transmembrane region" description="Helical" evidence="6">
    <location>
        <begin position="656"/>
        <end position="679"/>
    </location>
</feature>
<keyword evidence="4 6" id="KW-1133">Transmembrane helix</keyword>
<dbReference type="AlphaFoldDB" id="A0AAP2DLP4"/>
<evidence type="ECO:0000313" key="9">
    <source>
        <dbReference type="EMBL" id="MBT1698671.1"/>
    </source>
</evidence>
<name>A0AAP2DLP4_9BACT</name>
<feature type="transmembrane region" description="Helical" evidence="6">
    <location>
        <begin position="700"/>
        <end position="722"/>
    </location>
</feature>
<organism evidence="9 10">
    <name type="scientific">Chryseosolibacter histidini</name>
    <dbReference type="NCBI Taxonomy" id="2782349"/>
    <lineage>
        <taxon>Bacteria</taxon>
        <taxon>Pseudomonadati</taxon>
        <taxon>Bacteroidota</taxon>
        <taxon>Cytophagia</taxon>
        <taxon>Cytophagales</taxon>
        <taxon>Chryseotaleaceae</taxon>
        <taxon>Chryseosolibacter</taxon>
    </lineage>
</organism>
<keyword evidence="10" id="KW-1185">Reference proteome</keyword>
<evidence type="ECO:0000256" key="6">
    <source>
        <dbReference type="SAM" id="Phobius"/>
    </source>
</evidence>
<keyword evidence="5 6" id="KW-0472">Membrane</keyword>
<evidence type="ECO:0000259" key="7">
    <source>
        <dbReference type="Pfam" id="PF02687"/>
    </source>
</evidence>
<evidence type="ECO:0000256" key="4">
    <source>
        <dbReference type="ARBA" id="ARBA00022989"/>
    </source>
</evidence>
<feature type="domain" description="MacB-like periplasmic core" evidence="8">
    <location>
        <begin position="20"/>
        <end position="230"/>
    </location>
</feature>
<feature type="transmembrane region" description="Helical" evidence="6">
    <location>
        <begin position="363"/>
        <end position="386"/>
    </location>
</feature>
<comment type="caution">
    <text evidence="9">The sequence shown here is derived from an EMBL/GenBank/DDBJ whole genome shotgun (WGS) entry which is preliminary data.</text>
</comment>
<dbReference type="RefSeq" id="WP_254165264.1">
    <property type="nucleotide sequence ID" value="NZ_JAHESF010000016.1"/>
</dbReference>
<evidence type="ECO:0000256" key="5">
    <source>
        <dbReference type="ARBA" id="ARBA00023136"/>
    </source>
</evidence>
<evidence type="ECO:0000313" key="10">
    <source>
        <dbReference type="Proteomes" id="UP001319200"/>
    </source>
</evidence>
<gene>
    <name evidence="9" type="ORF">KK083_17390</name>
</gene>
<dbReference type="Pfam" id="PF02687">
    <property type="entry name" value="FtsX"/>
    <property type="match status" value="2"/>
</dbReference>
<dbReference type="InterPro" id="IPR025857">
    <property type="entry name" value="MacB_PCD"/>
</dbReference>